<protein>
    <submittedName>
        <fullName evidence="3">7d6474ca-e5e5-4d25-af1a-031db1512422-CDS</fullName>
    </submittedName>
</protein>
<accession>A0A8H2VLG6</accession>
<keyword evidence="4" id="KW-1185">Reference proteome</keyword>
<proteinExistence type="predicted"/>
<feature type="compositionally biased region" description="Low complexity" evidence="1">
    <location>
        <begin position="546"/>
        <end position="570"/>
    </location>
</feature>
<feature type="region of interest" description="Disordered" evidence="1">
    <location>
        <begin position="1"/>
        <end position="125"/>
    </location>
</feature>
<evidence type="ECO:0000256" key="1">
    <source>
        <dbReference type="SAM" id="MobiDB-lite"/>
    </source>
</evidence>
<dbReference type="OrthoDB" id="5132737at2759"/>
<name>A0A8H2VLG6_9HELO</name>
<reference evidence="3" key="1">
    <citation type="submission" date="2020-10" db="EMBL/GenBank/DDBJ databases">
        <authorList>
            <person name="Kusch S."/>
        </authorList>
    </citation>
    <scope>NUCLEOTIDE SEQUENCE</scope>
    <source>
        <strain evidence="3">SwB9</strain>
    </source>
</reference>
<evidence type="ECO:0000313" key="4">
    <source>
        <dbReference type="Proteomes" id="UP000624404"/>
    </source>
</evidence>
<sequence length="582" mass="65910">MAPSSDKLDAPSGRSLRLRAGNHIQTASIVQNSAAHREDRSHTPQPRQRHADSRKRPEEDQPDPPRKRQRRETSRKNPREDNPNPPQPQQRHADSRKRPRENNLNPTELSRERRQSLSQSREALNSKVAIPHNTLNIIKWTGRVAEETGTVQYQAEDFDYECVNSIDESSKGKKTSRKRSASTFTNNEIGYDHAKYPALLEEQGAYMEDYTGDLSEDIKEFNANISRDLRMHKQPIPPDTLFDDKYYKKLIHSIKNYSEAALISVISPMMMPTILDLALRDAKYRPFVQSVSDQWGACKRLHSFKPPQPDSAVGFKKSAFTDEQLEKLQLSGMLGDLNRTSSCKGTYYMFFPFITCEVKCSSNATEIADRQNAHSHTVALRALVELYRLSNREQELHGRILTYSMSYNNSHVSLYGHMPILVKEKGTIECYMQLIRGFDLRDNGGENRWICRQFYLNALDKGLELLNNIRALIDTWTPTQSQLAALIQAQASSQESASQYRSETASTSLYRSEVASSRGHSGLSQQFDNQILSDDELAITNWPQLTPDTSATSPSKKPKSSSSASKKGASNNLIKGISKHSL</sequence>
<feature type="compositionally biased region" description="Polar residues" evidence="1">
    <location>
        <begin position="23"/>
        <end position="34"/>
    </location>
</feature>
<organism evidence="3 4">
    <name type="scientific">Sclerotinia trifoliorum</name>
    <dbReference type="NCBI Taxonomy" id="28548"/>
    <lineage>
        <taxon>Eukaryota</taxon>
        <taxon>Fungi</taxon>
        <taxon>Dikarya</taxon>
        <taxon>Ascomycota</taxon>
        <taxon>Pezizomycotina</taxon>
        <taxon>Leotiomycetes</taxon>
        <taxon>Helotiales</taxon>
        <taxon>Sclerotiniaceae</taxon>
        <taxon>Sclerotinia</taxon>
    </lineage>
</organism>
<comment type="caution">
    <text evidence="3">The sequence shown here is derived from an EMBL/GenBank/DDBJ whole genome shotgun (WGS) entry which is preliminary data.</text>
</comment>
<feature type="domain" description="DUF7924" evidence="2">
    <location>
        <begin position="248"/>
        <end position="464"/>
    </location>
</feature>
<dbReference type="Proteomes" id="UP000624404">
    <property type="component" value="Unassembled WGS sequence"/>
</dbReference>
<dbReference type="PANTHER" id="PTHR42470:SF2">
    <property type="match status" value="1"/>
</dbReference>
<dbReference type="EMBL" id="CAJHIA010000002">
    <property type="protein sequence ID" value="CAD6439469.1"/>
    <property type="molecule type" value="Genomic_DNA"/>
</dbReference>
<dbReference type="InterPro" id="IPR057684">
    <property type="entry name" value="DUF7924"/>
</dbReference>
<dbReference type="Pfam" id="PF25545">
    <property type="entry name" value="DUF7924"/>
    <property type="match status" value="1"/>
</dbReference>
<dbReference type="AlphaFoldDB" id="A0A8H2VLG6"/>
<feature type="compositionally biased region" description="Basic and acidic residues" evidence="1">
    <location>
        <begin position="49"/>
        <end position="82"/>
    </location>
</feature>
<evidence type="ECO:0000259" key="2">
    <source>
        <dbReference type="Pfam" id="PF25545"/>
    </source>
</evidence>
<dbReference type="PANTHER" id="PTHR42470">
    <property type="entry name" value="VAST DOMAIN-CONTAINING PROTEIN"/>
    <property type="match status" value="1"/>
</dbReference>
<gene>
    <name evidence="3" type="ORF">SCLTRI_LOCUS230</name>
</gene>
<evidence type="ECO:0000313" key="3">
    <source>
        <dbReference type="EMBL" id="CAD6439469.1"/>
    </source>
</evidence>
<feature type="region of interest" description="Disordered" evidence="1">
    <location>
        <begin position="543"/>
        <end position="582"/>
    </location>
</feature>